<keyword evidence="3" id="KW-1185">Reference proteome</keyword>
<reference evidence="2 3" key="1">
    <citation type="submission" date="2024-03" db="EMBL/GenBank/DDBJ databases">
        <title>Rhodococcus navarretei sp. nov. and Pseudarthrobacter quantumdoti sp. nov., two new species with the ability to biosynthesize Quantum Dots isolated from soil samples at Union Glacier, Antarctica.</title>
        <authorList>
            <person name="Vargas M."/>
        </authorList>
    </citation>
    <scope>NUCLEOTIDE SEQUENCE [LARGE SCALE GENOMIC DNA]</scope>
    <source>
        <strain evidence="2 3">EXRC-4A-4</strain>
    </source>
</reference>
<feature type="signal peptide" evidence="1">
    <location>
        <begin position="1"/>
        <end position="27"/>
    </location>
</feature>
<gene>
    <name evidence="2" type="ORF">AABD04_00530</name>
</gene>
<sequence length="183" mass="20111">MRRAQRWMPAMAVLLIATGCASTTEVAASPETETSTTVAAATTPWDPCTIRDEAIERAGLNVETKESGIFGRDQYGFKICGWENQAPTGVYYFSIFVGLESIDYIDEPSTFDRLQPVRVGTRNAIQYQQVNADSTRNCGVAFTAGPELIRATWITGALVRKPAYDPCMELNSVVTKLDPEFPS</sequence>
<keyword evidence="1" id="KW-0732">Signal</keyword>
<accession>A0ABU9CSI1</accession>
<evidence type="ECO:0000313" key="3">
    <source>
        <dbReference type="Proteomes" id="UP001456513"/>
    </source>
</evidence>
<evidence type="ECO:0000256" key="1">
    <source>
        <dbReference type="SAM" id="SignalP"/>
    </source>
</evidence>
<name>A0ABU9CSI1_9NOCA</name>
<comment type="caution">
    <text evidence="2">The sequence shown here is derived from an EMBL/GenBank/DDBJ whole genome shotgun (WGS) entry which is preliminary data.</text>
</comment>
<dbReference type="InterPro" id="IPR024520">
    <property type="entry name" value="DUF3558"/>
</dbReference>
<dbReference type="Pfam" id="PF12079">
    <property type="entry name" value="DUF3558"/>
    <property type="match status" value="1"/>
</dbReference>
<dbReference type="PROSITE" id="PS51257">
    <property type="entry name" value="PROKAR_LIPOPROTEIN"/>
    <property type="match status" value="1"/>
</dbReference>
<dbReference type="RefSeq" id="WP_341439829.1">
    <property type="nucleotide sequence ID" value="NZ_JBBPCN010000001.1"/>
</dbReference>
<protein>
    <submittedName>
        <fullName evidence="2">DUF3558 family protein</fullName>
    </submittedName>
</protein>
<dbReference type="Proteomes" id="UP001456513">
    <property type="component" value="Unassembled WGS sequence"/>
</dbReference>
<proteinExistence type="predicted"/>
<evidence type="ECO:0000313" key="2">
    <source>
        <dbReference type="EMBL" id="MEK8069330.1"/>
    </source>
</evidence>
<feature type="chain" id="PRO_5047221327" evidence="1">
    <location>
        <begin position="28"/>
        <end position="183"/>
    </location>
</feature>
<organism evidence="2 3">
    <name type="scientific">Rhodococcus navarretei</name>
    <dbReference type="NCBI Taxonomy" id="3128981"/>
    <lineage>
        <taxon>Bacteria</taxon>
        <taxon>Bacillati</taxon>
        <taxon>Actinomycetota</taxon>
        <taxon>Actinomycetes</taxon>
        <taxon>Mycobacteriales</taxon>
        <taxon>Nocardiaceae</taxon>
        <taxon>Rhodococcus</taxon>
    </lineage>
</organism>
<dbReference type="EMBL" id="JBBPCN010000001">
    <property type="protein sequence ID" value="MEK8069330.1"/>
    <property type="molecule type" value="Genomic_DNA"/>
</dbReference>